<dbReference type="AlphaFoldDB" id="D6ZBL6"/>
<evidence type="ECO:0000256" key="6">
    <source>
        <dbReference type="ARBA" id="ARBA00013449"/>
    </source>
</evidence>
<comment type="catalytic activity">
    <reaction evidence="1">
        <text>2 a mycocerosyl-[mycocerosic acid synthase] + a phthiocerol = a dimycocerosyl phthiocerol + 2 holo-[mycocerosic acid synthase].</text>
        <dbReference type="EC" id="2.3.1.282"/>
    </reaction>
</comment>
<dbReference type="eggNOG" id="COG1020">
    <property type="taxonomic scope" value="Bacteria"/>
</dbReference>
<sequence length="442" mass="47694">MGLTRRPLSAVEAPYLVSNVIIGVTADLQGTVDRTVLRAALAALFTEYPVLMGRIEYTETGADLVVEDLNSEAESAVALIEEETWREDSPFTLDPTKRVSQVKIASAGDVSRLSLGIFHGIFDGMASAFIAVRLMWLYVNLLSGKDVEILPSQPTPKSPEQVLKERSVPIGPTGEDRLSGVVWNGVLPLAEALPEGACIWRPSWLLNLPLDISTDLRELAKAEDISLHSLICGAVLVAERSVHAGADSADQLLPFGLFSPVDMRNRISPPLSPVEVTNFAGVSRVKVQVSANSDIVEIGRLVQEQLRSDIKNGTVLSTLADPAESTGEEMKPSVATMVSNVGVVALPELLESLAPPNAQWLDIQLITQMDYSQLKHVIPSLPEGAVLPPAMGTYYHVYTVGEKLTISLRIVPGSHSPDLLAQIRSSISDLLIAAARRKHVNN</sequence>
<keyword evidence="15" id="KW-1185">Reference proteome</keyword>
<dbReference type="InterPro" id="IPR023213">
    <property type="entry name" value="CAT-like_dom_sf"/>
</dbReference>
<dbReference type="Proteomes" id="UP000002247">
    <property type="component" value="Chromosome"/>
</dbReference>
<evidence type="ECO:0000256" key="12">
    <source>
        <dbReference type="ARBA" id="ARBA00033407"/>
    </source>
</evidence>
<dbReference type="PANTHER" id="PTHR28037">
    <property type="entry name" value="ALCOHOL O-ACETYLTRANSFERASE 1-RELATED"/>
    <property type="match status" value="1"/>
</dbReference>
<dbReference type="RefSeq" id="WP_013139417.1">
    <property type="nucleotide sequence ID" value="NC_014168.1"/>
</dbReference>
<evidence type="ECO:0000256" key="8">
    <source>
        <dbReference type="ARBA" id="ARBA00022679"/>
    </source>
</evidence>
<dbReference type="Gene3D" id="3.30.559.10">
    <property type="entry name" value="Chloramphenicol acetyltransferase-like domain"/>
    <property type="match status" value="1"/>
</dbReference>
<evidence type="ECO:0000256" key="7">
    <source>
        <dbReference type="ARBA" id="ARBA00022516"/>
    </source>
</evidence>
<dbReference type="HOGENOM" id="CLU_618074_0_0_11"/>
<name>D6ZBL6_SEGRD</name>
<evidence type="ECO:0000256" key="11">
    <source>
        <dbReference type="ARBA" id="ARBA00032317"/>
    </source>
</evidence>
<evidence type="ECO:0000259" key="13">
    <source>
        <dbReference type="Pfam" id="PF16911"/>
    </source>
</evidence>
<dbReference type="SUPFAM" id="SSF52777">
    <property type="entry name" value="CoA-dependent acyltransferases"/>
    <property type="match status" value="2"/>
</dbReference>
<gene>
    <name evidence="14" type="ordered locus">Srot_2531</name>
</gene>
<keyword evidence="7" id="KW-0443">Lipid metabolism</keyword>
<dbReference type="PANTHER" id="PTHR28037:SF1">
    <property type="entry name" value="ALCOHOL O-ACETYLTRANSFERASE 1-RELATED"/>
    <property type="match status" value="1"/>
</dbReference>
<keyword evidence="9" id="KW-0012">Acyltransferase</keyword>
<organism evidence="14 15">
    <name type="scientific">Segniliparus rotundus (strain ATCC BAA-972 / CDC 1076 / CIP 108378 / DSM 44985 / JCM 13578)</name>
    <dbReference type="NCBI Taxonomy" id="640132"/>
    <lineage>
        <taxon>Bacteria</taxon>
        <taxon>Bacillati</taxon>
        <taxon>Actinomycetota</taxon>
        <taxon>Actinomycetes</taxon>
        <taxon>Mycobacteriales</taxon>
        <taxon>Segniliparaceae</taxon>
        <taxon>Segniliparus</taxon>
    </lineage>
</organism>
<dbReference type="Pfam" id="PF16911">
    <property type="entry name" value="PapA_C"/>
    <property type="match status" value="1"/>
</dbReference>
<evidence type="ECO:0000256" key="2">
    <source>
        <dbReference type="ARBA" id="ARBA00000625"/>
    </source>
</evidence>
<comment type="similarity">
    <text evidence="4">Belongs to the acyltransferase PapA5 family.</text>
</comment>
<evidence type="ECO:0000256" key="9">
    <source>
        <dbReference type="ARBA" id="ARBA00023315"/>
    </source>
</evidence>
<evidence type="ECO:0000313" key="15">
    <source>
        <dbReference type="Proteomes" id="UP000002247"/>
    </source>
</evidence>
<evidence type="ECO:0000256" key="4">
    <source>
        <dbReference type="ARBA" id="ARBA00006558"/>
    </source>
</evidence>
<dbReference type="EMBL" id="CP001958">
    <property type="protein sequence ID" value="ADG98968.1"/>
    <property type="molecule type" value="Genomic_DNA"/>
</dbReference>
<evidence type="ECO:0000256" key="3">
    <source>
        <dbReference type="ARBA" id="ARBA00001907"/>
    </source>
</evidence>
<accession>D6ZBL6</accession>
<comment type="catalytic activity">
    <reaction evidence="2">
        <text>2 a mycocerosyl-[mycocerosic acid synthase] + a phenolphthiocerol = a dimycocerosyl phenolphthiocerol + 2 holo-[mycocerosic acid synthase].</text>
        <dbReference type="EC" id="2.3.1.282"/>
    </reaction>
</comment>
<comment type="catalytic activity">
    <reaction evidence="3">
        <text>2 a mycocerosyl-[mycocerosic acid synthase] + a phthiodiolone = a dimycocerosyl phthiodiolone + 2 holo-[mycocerosic acid synthase].</text>
        <dbReference type="EC" id="2.3.1.282"/>
    </reaction>
</comment>
<dbReference type="GO" id="GO:0016746">
    <property type="term" value="F:acyltransferase activity"/>
    <property type="evidence" value="ECO:0007669"/>
    <property type="project" value="UniProtKB-KW"/>
</dbReference>
<evidence type="ECO:0000313" key="14">
    <source>
        <dbReference type="EMBL" id="ADG98968.1"/>
    </source>
</evidence>
<dbReference type="KEGG" id="srt:Srot_2531"/>
<keyword evidence="8" id="KW-0808">Transferase</keyword>
<dbReference type="Gene3D" id="3.30.559.30">
    <property type="entry name" value="Nonribosomal peptide synthetase, condensation domain"/>
    <property type="match status" value="1"/>
</dbReference>
<protein>
    <recommendedName>
        <fullName evidence="6">Phthiocerol/phthiodiolone dimycocerosyl transferase</fullName>
        <ecNumber evidence="5">2.3.1.282</ecNumber>
    </recommendedName>
    <alternativeName>
        <fullName evidence="12">Acyltransferase PapA5</fullName>
    </alternativeName>
    <alternativeName>
        <fullName evidence="10">Phthiocerol/phthiodiolone O-acyltransferase</fullName>
    </alternativeName>
    <alternativeName>
        <fullName evidence="11">Polyketide synthase-associated protein A5</fullName>
    </alternativeName>
</protein>
<dbReference type="STRING" id="640132.Srot_2531"/>
<evidence type="ECO:0000256" key="1">
    <source>
        <dbReference type="ARBA" id="ARBA00000026"/>
    </source>
</evidence>
<dbReference type="InterPro" id="IPR052058">
    <property type="entry name" value="Alcohol_O-acetyltransferase"/>
</dbReference>
<proteinExistence type="inferred from homology"/>
<evidence type="ECO:0000256" key="5">
    <source>
        <dbReference type="ARBA" id="ARBA00012866"/>
    </source>
</evidence>
<feature type="domain" description="Phthiocerol/phthiodiolone dimycocerosyl transferase C-terminal" evidence="13">
    <location>
        <begin position="213"/>
        <end position="408"/>
    </location>
</feature>
<dbReference type="EC" id="2.3.1.282" evidence="5"/>
<keyword evidence="7" id="KW-0444">Lipid biosynthesis</keyword>
<dbReference type="InterPro" id="IPR031641">
    <property type="entry name" value="PapA_C"/>
</dbReference>
<evidence type="ECO:0000256" key="10">
    <source>
        <dbReference type="ARBA" id="ARBA00030465"/>
    </source>
</evidence>
<reference evidence="14 15" key="1">
    <citation type="journal article" date="2010" name="Stand. Genomic Sci.">
        <title>Complete genome sequence of Segniliparus rotundus type strain (CDC 1076).</title>
        <authorList>
            <person name="Sikorski J."/>
            <person name="Lapidus A."/>
            <person name="Copeland A."/>
            <person name="Misra M."/>
            <person name="Glavina Del Rio T."/>
            <person name="Nolan M."/>
            <person name="Lucas S."/>
            <person name="Chen F."/>
            <person name="Tice H."/>
            <person name="Cheng J.F."/>
            <person name="Jando M."/>
            <person name="Schneider S."/>
            <person name="Bruce D."/>
            <person name="Goodwin L."/>
            <person name="Pitluck S."/>
            <person name="Liolios K."/>
            <person name="Mikhailova N."/>
            <person name="Pati A."/>
            <person name="Ivanova N."/>
            <person name="Mavromatis K."/>
            <person name="Chen A."/>
            <person name="Palaniappan K."/>
            <person name="Chertkov O."/>
            <person name="Land M."/>
            <person name="Hauser L."/>
            <person name="Chang Y.J."/>
            <person name="Jeffries C.D."/>
            <person name="Brettin T."/>
            <person name="Detter J.C."/>
            <person name="Han C."/>
            <person name="Rohde M."/>
            <person name="Goker M."/>
            <person name="Bristow J."/>
            <person name="Eisen J.A."/>
            <person name="Markowitz V."/>
            <person name="Hugenholtz P."/>
            <person name="Kyrpides N.C."/>
            <person name="Klenk H.P."/>
        </authorList>
    </citation>
    <scope>NUCLEOTIDE SEQUENCE [LARGE SCALE GENOMIC DNA]</scope>
    <source>
        <strain evidence="15">ATCC BAA-972 / CDC 1076 / CIP 108378 / DSM 44985 / JCM 13578</strain>
    </source>
</reference>